<dbReference type="GO" id="GO:0016787">
    <property type="term" value="F:hydrolase activity"/>
    <property type="evidence" value="ECO:0007669"/>
    <property type="project" value="UniProtKB-KW"/>
</dbReference>
<protein>
    <submittedName>
        <fullName evidence="3">Quinoprotein relay system zinc metallohydrolase 2</fullName>
    </submittedName>
</protein>
<dbReference type="STRING" id="394264.SAMN04488040_1890"/>
<reference evidence="4" key="1">
    <citation type="submission" date="2016-10" db="EMBL/GenBank/DDBJ databases">
        <authorList>
            <person name="Varghese N."/>
            <person name="Submissions S."/>
        </authorList>
    </citation>
    <scope>NUCLEOTIDE SEQUENCE [LARGE SCALE GENOMIC DNA]</scope>
    <source>
        <strain evidence="4">DSM 23422</strain>
    </source>
</reference>
<evidence type="ECO:0000313" key="4">
    <source>
        <dbReference type="Proteomes" id="UP000199239"/>
    </source>
</evidence>
<feature type="domain" description="Metallo-beta-lactamase" evidence="2">
    <location>
        <begin position="92"/>
        <end position="276"/>
    </location>
</feature>
<evidence type="ECO:0000313" key="3">
    <source>
        <dbReference type="EMBL" id="SFS80862.1"/>
    </source>
</evidence>
<dbReference type="SUPFAM" id="SSF56281">
    <property type="entry name" value="Metallo-hydrolase/oxidoreductase"/>
    <property type="match status" value="1"/>
</dbReference>
<dbReference type="GO" id="GO:0017001">
    <property type="term" value="P:antibiotic catabolic process"/>
    <property type="evidence" value="ECO:0007669"/>
    <property type="project" value="UniProtKB-ARBA"/>
</dbReference>
<dbReference type="NCBIfam" id="TIGR04559">
    <property type="entry name" value="SoxH_rel_PQQ_2"/>
    <property type="match status" value="1"/>
</dbReference>
<dbReference type="CDD" id="cd16282">
    <property type="entry name" value="metallo-hydrolase-like_MBL-fold"/>
    <property type="match status" value="1"/>
</dbReference>
<dbReference type="RefSeq" id="WP_093916128.1">
    <property type="nucleotide sequence ID" value="NZ_FPAJ01000003.1"/>
</dbReference>
<dbReference type="Proteomes" id="UP000199239">
    <property type="component" value="Unassembled WGS sequence"/>
</dbReference>
<dbReference type="OrthoDB" id="420651at2"/>
<gene>
    <name evidence="3" type="ORF">SAMN04488040_1890</name>
</gene>
<evidence type="ECO:0000256" key="1">
    <source>
        <dbReference type="ARBA" id="ARBA00005250"/>
    </source>
</evidence>
<dbReference type="Pfam" id="PF00753">
    <property type="entry name" value="Lactamase_B"/>
    <property type="match status" value="1"/>
</dbReference>
<dbReference type="AlphaFoldDB" id="A0A1I6SVD1"/>
<dbReference type="InterPro" id="IPR030829">
    <property type="entry name" value="SoxH-rel_PQQ_2"/>
</dbReference>
<name>A0A1I6SVD1_9RHOB</name>
<dbReference type="PANTHER" id="PTHR42951:SF4">
    <property type="entry name" value="ACYL-COENZYME A THIOESTERASE MBLAC2"/>
    <property type="match status" value="1"/>
</dbReference>
<dbReference type="PANTHER" id="PTHR42951">
    <property type="entry name" value="METALLO-BETA-LACTAMASE DOMAIN-CONTAINING"/>
    <property type="match status" value="1"/>
</dbReference>
<keyword evidence="3" id="KW-0378">Hydrolase</keyword>
<dbReference type="InterPro" id="IPR036866">
    <property type="entry name" value="RibonucZ/Hydroxyglut_hydro"/>
</dbReference>
<accession>A0A1I6SVD1</accession>
<dbReference type="Gene3D" id="3.60.15.10">
    <property type="entry name" value="Ribonuclease Z/Hydroxyacylglutathione hydrolase-like"/>
    <property type="match status" value="1"/>
</dbReference>
<dbReference type="InterPro" id="IPR050855">
    <property type="entry name" value="NDM-1-like"/>
</dbReference>
<proteinExistence type="inferred from homology"/>
<dbReference type="EMBL" id="FPAJ01000003">
    <property type="protein sequence ID" value="SFS80862.1"/>
    <property type="molecule type" value="Genomic_DNA"/>
</dbReference>
<organism evidence="3 4">
    <name type="scientific">Sulfitobacter marinus</name>
    <dbReference type="NCBI Taxonomy" id="394264"/>
    <lineage>
        <taxon>Bacteria</taxon>
        <taxon>Pseudomonadati</taxon>
        <taxon>Pseudomonadota</taxon>
        <taxon>Alphaproteobacteria</taxon>
        <taxon>Rhodobacterales</taxon>
        <taxon>Roseobacteraceae</taxon>
        <taxon>Sulfitobacter</taxon>
    </lineage>
</organism>
<evidence type="ECO:0000259" key="2">
    <source>
        <dbReference type="SMART" id="SM00849"/>
    </source>
</evidence>
<dbReference type="SMART" id="SM00849">
    <property type="entry name" value="Lactamase_B"/>
    <property type="match status" value="1"/>
</dbReference>
<comment type="similarity">
    <text evidence="1">Belongs to the metallo-beta-lactamase superfamily. Class-B beta-lactamase family.</text>
</comment>
<sequence>MFEAVVSLCLTLSDGPCRDQLLSGHEAMTREACIASLAASAPSLGSFDGLGVLGDPTCKPMAEPLEVAEVAAGVFVHMGLIEEPSKTNRGDVSNLGFIIGTHGVAVIDTGAARWTGEALWRAIRLRTDRPVTHVVLTHMHPDHALGAAPFSEAGAQIIGHANLPRALSDRQANYLESLERLIGSEQFLGTQAVPIDQVVQDRLDIDLGGRVLELRAWPVAHTAADFTVLDQNTKTLFAGDLIFHRHIPALDGSLNGWQAVLAELQKMELTRLIPGHGGPALDWPGGLAGMKSYLNALETDTRAAISEGARLGEAVEIIAQSQAAHWELFDAYNPRNATAAFTELEWED</sequence>
<keyword evidence="4" id="KW-1185">Reference proteome</keyword>
<dbReference type="InterPro" id="IPR001279">
    <property type="entry name" value="Metallo-B-lactamas"/>
</dbReference>